<organism evidence="8 9">
    <name type="scientific">Murimonas intestini</name>
    <dbReference type="NCBI Taxonomy" id="1337051"/>
    <lineage>
        <taxon>Bacteria</taxon>
        <taxon>Bacillati</taxon>
        <taxon>Bacillota</taxon>
        <taxon>Clostridia</taxon>
        <taxon>Lachnospirales</taxon>
        <taxon>Lachnospiraceae</taxon>
        <taxon>Murimonas</taxon>
    </lineage>
</organism>
<dbReference type="EC" id="2.1.1.297" evidence="5"/>
<evidence type="ECO:0000256" key="3">
    <source>
        <dbReference type="ARBA" id="ARBA00022691"/>
    </source>
</evidence>
<dbReference type="GO" id="GO:0003676">
    <property type="term" value="F:nucleic acid binding"/>
    <property type="evidence" value="ECO:0007669"/>
    <property type="project" value="InterPro"/>
</dbReference>
<dbReference type="EMBL" id="QGGY01000014">
    <property type="protein sequence ID" value="PWJ73075.1"/>
    <property type="molecule type" value="Genomic_DNA"/>
</dbReference>
<comment type="caution">
    <text evidence="5">Lacks conserved residue(s) required for the propagation of feature annotation.</text>
</comment>
<proteinExistence type="inferred from homology"/>
<accession>A0AB73T008</accession>
<dbReference type="InterPro" id="IPR007848">
    <property type="entry name" value="Small_mtfrase_dom"/>
</dbReference>
<dbReference type="SUPFAM" id="SSF53335">
    <property type="entry name" value="S-adenosyl-L-methionine-dependent methyltransferases"/>
    <property type="match status" value="1"/>
</dbReference>
<dbReference type="InterPro" id="IPR040758">
    <property type="entry name" value="PrmC_N"/>
</dbReference>
<evidence type="ECO:0000256" key="4">
    <source>
        <dbReference type="ARBA" id="ARBA00048391"/>
    </source>
</evidence>
<dbReference type="InterPro" id="IPR002052">
    <property type="entry name" value="DNA_methylase_N6_adenine_CS"/>
</dbReference>
<sequence length="276" mass="30995">MTYQEALKKAEEYLVSRGIDNAPVDAWYLMEYSCKCDRSWFLMNREKEMPGPLYARYQSMLSDRARHIPLQHLTGEQEFMGIPFMVNENVLIPRQDTEILVEEALKVIKPGSHVLDMCTGSGCIIISLMKYKQDILGTAVDISNAALDVAKENAARQGVCIDFIQGNLFQNIDGKYDAIVSNPPYIPTDEISKLMEEVRCHEPAGALDGREDGLYFYRQIITKSCGFLKAGGWLLFEIGYDQGLSVSEMMKSAGFSDVRVIKDLAGLDRVVKGKLP</sequence>
<keyword evidence="3 5" id="KW-0949">S-adenosyl-L-methionine</keyword>
<dbReference type="HAMAP" id="MF_02126">
    <property type="entry name" value="RF_methyltr_PrmC"/>
    <property type="match status" value="1"/>
</dbReference>
<dbReference type="PANTHER" id="PTHR18895:SF74">
    <property type="entry name" value="MTRF1L RELEASE FACTOR GLUTAMINE METHYLTRANSFERASE"/>
    <property type="match status" value="1"/>
</dbReference>
<dbReference type="Pfam" id="PF17827">
    <property type="entry name" value="PrmC_N"/>
    <property type="match status" value="1"/>
</dbReference>
<evidence type="ECO:0000256" key="2">
    <source>
        <dbReference type="ARBA" id="ARBA00022679"/>
    </source>
</evidence>
<dbReference type="NCBIfam" id="TIGR03534">
    <property type="entry name" value="RF_mod_PrmC"/>
    <property type="match status" value="1"/>
</dbReference>
<evidence type="ECO:0000256" key="1">
    <source>
        <dbReference type="ARBA" id="ARBA00022603"/>
    </source>
</evidence>
<dbReference type="PANTHER" id="PTHR18895">
    <property type="entry name" value="HEMK METHYLTRANSFERASE"/>
    <property type="match status" value="1"/>
</dbReference>
<feature type="binding site" evidence="5">
    <location>
        <position position="141"/>
    </location>
    <ligand>
        <name>S-adenosyl-L-methionine</name>
        <dbReference type="ChEBI" id="CHEBI:59789"/>
    </ligand>
</feature>
<protein>
    <recommendedName>
        <fullName evidence="5">Release factor glutamine methyltransferase</fullName>
        <shortName evidence="5">RF MTase</shortName>
        <ecNumber evidence="5">2.1.1.297</ecNumber>
    </recommendedName>
    <alternativeName>
        <fullName evidence="5">N5-glutamine methyltransferase PrmC</fullName>
    </alternativeName>
    <alternativeName>
        <fullName evidence="5">Protein-(glutamine-N5) MTase PrmC</fullName>
    </alternativeName>
    <alternativeName>
        <fullName evidence="5">Protein-glutamine N-methyltransferase PrmC</fullName>
    </alternativeName>
</protein>
<dbReference type="InterPro" id="IPR019874">
    <property type="entry name" value="RF_methyltr_PrmC"/>
</dbReference>
<keyword evidence="9" id="KW-1185">Reference proteome</keyword>
<dbReference type="PROSITE" id="PS00092">
    <property type="entry name" value="N6_MTASE"/>
    <property type="match status" value="1"/>
</dbReference>
<dbReference type="Gene3D" id="1.10.8.10">
    <property type="entry name" value="DNA helicase RuvA subunit, C-terminal domain"/>
    <property type="match status" value="1"/>
</dbReference>
<evidence type="ECO:0000259" key="6">
    <source>
        <dbReference type="Pfam" id="PF05175"/>
    </source>
</evidence>
<dbReference type="Gene3D" id="3.40.50.150">
    <property type="entry name" value="Vaccinia Virus protein VP39"/>
    <property type="match status" value="1"/>
</dbReference>
<dbReference type="GO" id="GO:0032259">
    <property type="term" value="P:methylation"/>
    <property type="evidence" value="ECO:0007669"/>
    <property type="project" value="UniProtKB-KW"/>
</dbReference>
<feature type="binding site" evidence="5">
    <location>
        <position position="182"/>
    </location>
    <ligand>
        <name>S-adenosyl-L-methionine</name>
        <dbReference type="ChEBI" id="CHEBI:59789"/>
    </ligand>
</feature>
<dbReference type="AlphaFoldDB" id="A0AB73T008"/>
<dbReference type="Proteomes" id="UP000245412">
    <property type="component" value="Unassembled WGS sequence"/>
</dbReference>
<evidence type="ECO:0000259" key="7">
    <source>
        <dbReference type="Pfam" id="PF17827"/>
    </source>
</evidence>
<dbReference type="InterPro" id="IPR004556">
    <property type="entry name" value="HemK-like"/>
</dbReference>
<comment type="similarity">
    <text evidence="5">Belongs to the protein N5-glutamine methyltransferase family. PrmC subfamily.</text>
</comment>
<comment type="caution">
    <text evidence="8">The sequence shown here is derived from an EMBL/GenBank/DDBJ whole genome shotgun (WGS) entry which is preliminary data.</text>
</comment>
<dbReference type="NCBIfam" id="TIGR00536">
    <property type="entry name" value="hemK_fam"/>
    <property type="match status" value="1"/>
</dbReference>
<dbReference type="InterPro" id="IPR029063">
    <property type="entry name" value="SAM-dependent_MTases_sf"/>
</dbReference>
<gene>
    <name evidence="5" type="primary">prmC</name>
    <name evidence="8" type="ORF">C7383_11442</name>
</gene>
<dbReference type="Pfam" id="PF05175">
    <property type="entry name" value="MTS"/>
    <property type="match status" value="1"/>
</dbReference>
<comment type="function">
    <text evidence="5">Methylates the class 1 translation termination release factors RF1/PrfA and RF2/PrfB on the glutamine residue of the universally conserved GGQ motif.</text>
</comment>
<dbReference type="GO" id="GO:0102559">
    <property type="term" value="F:peptide chain release factor N(5)-glutamine methyltransferase activity"/>
    <property type="evidence" value="ECO:0007669"/>
    <property type="project" value="UniProtKB-EC"/>
</dbReference>
<dbReference type="RefSeq" id="WP_109747939.1">
    <property type="nucleotide sequence ID" value="NZ_JANKBI010000014.1"/>
</dbReference>
<dbReference type="InterPro" id="IPR050320">
    <property type="entry name" value="N5-glutamine_MTase"/>
</dbReference>
<reference evidence="8 9" key="1">
    <citation type="submission" date="2018-05" db="EMBL/GenBank/DDBJ databases">
        <authorList>
            <person name="Goeker M."/>
            <person name="Huntemann M."/>
            <person name="Clum A."/>
            <person name="Pillay M."/>
            <person name="Palaniappan K."/>
            <person name="Varghese N."/>
            <person name="Mikhailova N."/>
            <person name="Stamatis D."/>
            <person name="Reddy T."/>
            <person name="Daum C."/>
            <person name="Shapiro N."/>
            <person name="Ivanova N."/>
            <person name="Kyrpides N."/>
            <person name="Woyke T."/>
        </authorList>
    </citation>
    <scope>NUCLEOTIDE SEQUENCE [LARGE SCALE GENOMIC DNA]</scope>
    <source>
        <strain evidence="8 9">DSM 26524</strain>
    </source>
</reference>
<keyword evidence="1 5" id="KW-0489">Methyltransferase</keyword>
<feature type="domain" description="Methyltransferase small" evidence="6">
    <location>
        <begin position="97"/>
        <end position="188"/>
    </location>
</feature>
<evidence type="ECO:0000256" key="5">
    <source>
        <dbReference type="HAMAP-Rule" id="MF_02126"/>
    </source>
</evidence>
<name>A0AB73T008_9FIRM</name>
<feature type="binding site" evidence="5">
    <location>
        <begin position="182"/>
        <end position="185"/>
    </location>
    <ligand>
        <name>substrate</name>
    </ligand>
</feature>
<comment type="catalytic activity">
    <reaction evidence="4 5">
        <text>L-glutaminyl-[peptide chain release factor] + S-adenosyl-L-methionine = N(5)-methyl-L-glutaminyl-[peptide chain release factor] + S-adenosyl-L-homocysteine + H(+)</text>
        <dbReference type="Rhea" id="RHEA:42896"/>
        <dbReference type="Rhea" id="RHEA-COMP:10271"/>
        <dbReference type="Rhea" id="RHEA-COMP:10272"/>
        <dbReference type="ChEBI" id="CHEBI:15378"/>
        <dbReference type="ChEBI" id="CHEBI:30011"/>
        <dbReference type="ChEBI" id="CHEBI:57856"/>
        <dbReference type="ChEBI" id="CHEBI:59789"/>
        <dbReference type="ChEBI" id="CHEBI:61891"/>
        <dbReference type="EC" id="2.1.1.297"/>
    </reaction>
</comment>
<dbReference type="CDD" id="cd02440">
    <property type="entry name" value="AdoMet_MTases"/>
    <property type="match status" value="1"/>
</dbReference>
<feature type="domain" description="Release factor glutamine methyltransferase N-terminal" evidence="7">
    <location>
        <begin position="5"/>
        <end position="75"/>
    </location>
</feature>
<evidence type="ECO:0000313" key="8">
    <source>
        <dbReference type="EMBL" id="PWJ73075.1"/>
    </source>
</evidence>
<keyword evidence="2 5" id="KW-0808">Transferase</keyword>
<evidence type="ECO:0000313" key="9">
    <source>
        <dbReference type="Proteomes" id="UP000245412"/>
    </source>
</evidence>